<dbReference type="EMBL" id="JAFBDZ010000002">
    <property type="protein sequence ID" value="MBM7585891.1"/>
    <property type="molecule type" value="Genomic_DNA"/>
</dbReference>
<reference evidence="2 3" key="1">
    <citation type="submission" date="2021-01" db="EMBL/GenBank/DDBJ databases">
        <title>Genomic Encyclopedia of Type Strains, Phase IV (KMG-IV): sequencing the most valuable type-strain genomes for metagenomic binning, comparative biology and taxonomic classification.</title>
        <authorList>
            <person name="Goeker M."/>
        </authorList>
    </citation>
    <scope>NUCLEOTIDE SEQUENCE [LARGE SCALE GENOMIC DNA]</scope>
    <source>
        <strain evidence="2 3">DSM 24834</strain>
    </source>
</reference>
<accession>A0ABS2NDG4</accession>
<name>A0ABS2NDG4_9BACI</name>
<organism evidence="2 3">
    <name type="scientific">Rossellomorea pakistanensis</name>
    <dbReference type="NCBI Taxonomy" id="992288"/>
    <lineage>
        <taxon>Bacteria</taxon>
        <taxon>Bacillati</taxon>
        <taxon>Bacillota</taxon>
        <taxon>Bacilli</taxon>
        <taxon>Bacillales</taxon>
        <taxon>Bacillaceae</taxon>
        <taxon>Rossellomorea</taxon>
    </lineage>
</organism>
<dbReference type="Proteomes" id="UP001646157">
    <property type="component" value="Unassembled WGS sequence"/>
</dbReference>
<proteinExistence type="predicted"/>
<feature type="region of interest" description="Disordered" evidence="1">
    <location>
        <begin position="280"/>
        <end position="323"/>
    </location>
</feature>
<protein>
    <recommendedName>
        <fullName evidence="4">Pre-toxin TG domain-containing protein</fullName>
    </recommendedName>
</protein>
<keyword evidence="3" id="KW-1185">Reference proteome</keyword>
<sequence length="339" mass="38138">MCVFIAILSLTILPVTTSAEIQPWKGNPWEGNPWEGDPWKGSPFEGEEEKVEWVEKEATDELDPEVLEKLKEEGLGKEEIEKIKNIENLESIKYTDPELWEFLTNGNEIENYFKRIGIGLNDTFVGLWEGTKEGTSNAWDYVSSGDMWSHSKRLAGASYRYLKSDAFVDNLRTMVDYHTSGQLWEDLKGGLSSAWDYTSNIGSYLFSKQSVSDLYGYFTSGEVLMDYAEDFEAFATGVDPETPKRISVGTRAITGLSMVFVPIKVGKKLGKVGEAASEARVVKEDDRDHDGVDGNKGIDNAKLSPSKYSNPDPPMSLPPVRYEPKTIEEVIRMRQLKQE</sequence>
<evidence type="ECO:0000256" key="1">
    <source>
        <dbReference type="SAM" id="MobiDB-lite"/>
    </source>
</evidence>
<evidence type="ECO:0008006" key="4">
    <source>
        <dbReference type="Google" id="ProtNLM"/>
    </source>
</evidence>
<evidence type="ECO:0000313" key="3">
    <source>
        <dbReference type="Proteomes" id="UP001646157"/>
    </source>
</evidence>
<gene>
    <name evidence="2" type="ORF">JOC86_002433</name>
</gene>
<comment type="caution">
    <text evidence="2">The sequence shown here is derived from an EMBL/GenBank/DDBJ whole genome shotgun (WGS) entry which is preliminary data.</text>
</comment>
<evidence type="ECO:0000313" key="2">
    <source>
        <dbReference type="EMBL" id="MBM7585891.1"/>
    </source>
</evidence>
<feature type="compositionally biased region" description="Basic and acidic residues" evidence="1">
    <location>
        <begin position="280"/>
        <end position="293"/>
    </location>
</feature>